<dbReference type="EMBL" id="MRTP01000017">
    <property type="protein sequence ID" value="OMF48296.1"/>
    <property type="molecule type" value="Genomic_DNA"/>
</dbReference>
<comment type="caution">
    <text evidence="1">The sequence shown here is derived from an EMBL/GenBank/DDBJ whole genome shotgun (WGS) entry which is preliminary data.</text>
</comment>
<dbReference type="RefSeq" id="WP_076176049.1">
    <property type="nucleotide sequence ID" value="NZ_MRTP01000017.1"/>
</dbReference>
<reference evidence="1 2" key="1">
    <citation type="submission" date="2016-11" db="EMBL/GenBank/DDBJ databases">
        <title>Paenibacillus species isolates.</title>
        <authorList>
            <person name="Beno S.M."/>
        </authorList>
    </citation>
    <scope>NUCLEOTIDE SEQUENCE [LARGE SCALE GENOMIC DNA]</scope>
    <source>
        <strain evidence="1 2">FSL R5-0378</strain>
    </source>
</reference>
<keyword evidence="2" id="KW-1185">Reference proteome</keyword>
<gene>
    <name evidence="1" type="ORF">BK138_31470</name>
</gene>
<protein>
    <submittedName>
        <fullName evidence="1">Dehydrogenase</fullName>
    </submittedName>
</protein>
<dbReference type="STRING" id="297318.BK138_31470"/>
<dbReference type="Proteomes" id="UP000187172">
    <property type="component" value="Unassembled WGS sequence"/>
</dbReference>
<dbReference type="AlphaFoldDB" id="A0A1R1E8Y7"/>
<sequence>MPQIPQNKKAALPTARGIRRKCSNELYRAIKRMKVHIPADLVKQGEAMYYRKVVGNLIWIHENRSNRKVQCDWWDKEVCPELAELWQLDPGRLSSAFRDAYGG</sequence>
<evidence type="ECO:0000313" key="2">
    <source>
        <dbReference type="Proteomes" id="UP000187172"/>
    </source>
</evidence>
<evidence type="ECO:0000313" key="1">
    <source>
        <dbReference type="EMBL" id="OMF48296.1"/>
    </source>
</evidence>
<name>A0A1R1E8Y7_9BACL</name>
<accession>A0A1R1E8Y7</accession>
<organism evidence="1 2">
    <name type="scientific">Paenibacillus rhizosphaerae</name>
    <dbReference type="NCBI Taxonomy" id="297318"/>
    <lineage>
        <taxon>Bacteria</taxon>
        <taxon>Bacillati</taxon>
        <taxon>Bacillota</taxon>
        <taxon>Bacilli</taxon>
        <taxon>Bacillales</taxon>
        <taxon>Paenibacillaceae</taxon>
        <taxon>Paenibacillus</taxon>
    </lineage>
</organism>
<proteinExistence type="predicted"/>